<feature type="chain" id="PRO_5029793848" evidence="1">
    <location>
        <begin position="16"/>
        <end position="123"/>
    </location>
</feature>
<accession>A0A7I4YUI1</accession>
<dbReference type="AlphaFoldDB" id="A0A7I4YUI1"/>
<feature type="signal peptide" evidence="1">
    <location>
        <begin position="1"/>
        <end position="15"/>
    </location>
</feature>
<sequence length="123" mass="14317">MLFIFFLLPFFLVNALDNSSKSAFIQLNRQHNRKLNWNKELEQRALDYLNGKMMMITGERTYPKNDTVKLGTKVFKAFSSTIWRRREEVAALSGAPQVGCNYVPSRDSKEDLVLKYACIYIQN</sequence>
<organism evidence="2 3">
    <name type="scientific">Haemonchus contortus</name>
    <name type="common">Barber pole worm</name>
    <dbReference type="NCBI Taxonomy" id="6289"/>
    <lineage>
        <taxon>Eukaryota</taxon>
        <taxon>Metazoa</taxon>
        <taxon>Ecdysozoa</taxon>
        <taxon>Nematoda</taxon>
        <taxon>Chromadorea</taxon>
        <taxon>Rhabditida</taxon>
        <taxon>Rhabditina</taxon>
        <taxon>Rhabditomorpha</taxon>
        <taxon>Strongyloidea</taxon>
        <taxon>Trichostrongylidae</taxon>
        <taxon>Haemonchus</taxon>
    </lineage>
</organism>
<keyword evidence="2" id="KW-1185">Reference proteome</keyword>
<evidence type="ECO:0000256" key="1">
    <source>
        <dbReference type="SAM" id="SignalP"/>
    </source>
</evidence>
<reference evidence="3" key="1">
    <citation type="submission" date="2020-12" db="UniProtKB">
        <authorList>
            <consortium name="WormBaseParasite"/>
        </authorList>
    </citation>
    <scope>IDENTIFICATION</scope>
    <source>
        <strain evidence="3">MHco3</strain>
    </source>
</reference>
<dbReference type="WBParaSite" id="HCON_00149260-00001">
    <property type="protein sequence ID" value="HCON_00149260-00001"/>
    <property type="gene ID" value="HCON_00149260"/>
</dbReference>
<name>A0A7I4YUI1_HAECO</name>
<dbReference type="Proteomes" id="UP000025227">
    <property type="component" value="Unplaced"/>
</dbReference>
<protein>
    <submittedName>
        <fullName evidence="3">SCP domain-containing protein</fullName>
    </submittedName>
</protein>
<evidence type="ECO:0000313" key="2">
    <source>
        <dbReference type="Proteomes" id="UP000025227"/>
    </source>
</evidence>
<evidence type="ECO:0000313" key="3">
    <source>
        <dbReference type="WBParaSite" id="HCON_00149260-00001"/>
    </source>
</evidence>
<proteinExistence type="predicted"/>
<keyword evidence="1" id="KW-0732">Signal</keyword>